<name>D4LBG5_RUMC1</name>
<keyword evidence="1" id="KW-0808">Transferase</keyword>
<dbReference type="BioCyc" id="RCHA213810:RUM_RS03695-MONOMER"/>
<dbReference type="Gene3D" id="3.40.50.150">
    <property type="entry name" value="Vaccinia Virus protein VP39"/>
    <property type="match status" value="1"/>
</dbReference>
<dbReference type="AlphaFoldDB" id="D4LBG5"/>
<dbReference type="InterPro" id="IPR010719">
    <property type="entry name" value="MnmM_MeTrfase"/>
</dbReference>
<accession>D4LBG5</accession>
<dbReference type="HOGENOM" id="CLU_079190_1_0_9"/>
<dbReference type="PATRIC" id="fig|213810.4.peg.682"/>
<dbReference type="GO" id="GO:0008168">
    <property type="term" value="F:methyltransferase activity"/>
    <property type="evidence" value="ECO:0007669"/>
    <property type="project" value="UniProtKB-KW"/>
</dbReference>
<dbReference type="PANTHER" id="PTHR35276">
    <property type="entry name" value="S-ADENOSYL-L-METHIONINE-DEPENDENT METHYLTRANSFERASES SUPERFAMILY PROTEIN"/>
    <property type="match status" value="1"/>
</dbReference>
<dbReference type="OrthoDB" id="9792989at2"/>
<dbReference type="InterPro" id="IPR029063">
    <property type="entry name" value="SAM-dependent_MTases_sf"/>
</dbReference>
<evidence type="ECO:0000313" key="2">
    <source>
        <dbReference type="Proteomes" id="UP000007054"/>
    </source>
</evidence>
<dbReference type="STRING" id="213810.RUM_07670"/>
<dbReference type="Proteomes" id="UP000007054">
    <property type="component" value="Chromosome"/>
</dbReference>
<keyword evidence="1" id="KW-0489">Methyltransferase</keyword>
<dbReference type="PANTHER" id="PTHR35276:SF1">
    <property type="entry name" value="TRNA (MNM(5)S(2)U34)-METHYLTRANSFERASE, CHLOROPLASTIC"/>
    <property type="match status" value="1"/>
</dbReference>
<proteinExistence type="predicted"/>
<organism evidence="1 2">
    <name type="scientific">Ruminococcus champanellensis (strain DSM 18848 / JCM 17042 / KCTC 15320 / 18P13)</name>
    <dbReference type="NCBI Taxonomy" id="213810"/>
    <lineage>
        <taxon>Bacteria</taxon>
        <taxon>Bacillati</taxon>
        <taxon>Bacillota</taxon>
        <taxon>Clostridia</taxon>
        <taxon>Eubacteriales</taxon>
        <taxon>Oscillospiraceae</taxon>
        <taxon>Ruminococcus</taxon>
    </lineage>
</organism>
<keyword evidence="2" id="KW-1185">Reference proteome</keyword>
<dbReference type="EMBL" id="FP929052">
    <property type="protein sequence ID" value="CBL16960.1"/>
    <property type="molecule type" value="Genomic_DNA"/>
</dbReference>
<reference evidence="1" key="2">
    <citation type="submission" date="2010-03" db="EMBL/GenBank/DDBJ databases">
        <authorList>
            <person name="Pajon A."/>
        </authorList>
    </citation>
    <scope>NUCLEOTIDE SEQUENCE</scope>
    <source>
        <strain evidence="1">Type strain: 18P13</strain>
    </source>
</reference>
<sequence length="190" mass="20716">MDLKSFSALEWAHKFIREHVKPGDLCIDATAGRGHDTALLCGLVGETGHVTAFDIQSDAIASTNARLAELGYTDRATVIQGSHSTMGEYAQPGTISCITFNFGWLPGGDHNIFTHADTSIAAIGQGLELLREDGIMSLCIYYGRETGFAERDALLAYLRTIDSKQYTVMICEFANRSNCPPIPVLIWKGK</sequence>
<dbReference type="KEGG" id="rch:RUM_07670"/>
<gene>
    <name evidence="1" type="ordered locus">RUM_07670</name>
</gene>
<dbReference type="RefSeq" id="WP_015557867.1">
    <property type="nucleotide sequence ID" value="NC_021039.1"/>
</dbReference>
<evidence type="ECO:0000313" key="1">
    <source>
        <dbReference type="EMBL" id="CBL16960.1"/>
    </source>
</evidence>
<dbReference type="SUPFAM" id="SSF53335">
    <property type="entry name" value="S-adenosyl-L-methionine-dependent methyltransferases"/>
    <property type="match status" value="1"/>
</dbReference>
<reference evidence="1" key="1">
    <citation type="submission" date="2010-03" db="EMBL/GenBank/DDBJ databases">
        <title>The genome sequence of Ruminococcus sp. 18P13.</title>
        <authorList>
            <consortium name="metaHIT consortium -- http://www.metahit.eu/"/>
            <person name="Pajon A."/>
            <person name="Turner K."/>
            <person name="Parkhill J."/>
            <person name="Bernalier A."/>
        </authorList>
    </citation>
    <scope>NUCLEOTIDE SEQUENCE [LARGE SCALE GENOMIC DNA]</scope>
    <source>
        <strain evidence="1">Type strain: 18P13</strain>
    </source>
</reference>
<dbReference type="GeneID" id="83155554"/>
<dbReference type="GO" id="GO:0032259">
    <property type="term" value="P:methylation"/>
    <property type="evidence" value="ECO:0007669"/>
    <property type="project" value="UniProtKB-KW"/>
</dbReference>
<dbReference type="Pfam" id="PF06962">
    <property type="entry name" value="rRNA_methylase"/>
    <property type="match status" value="1"/>
</dbReference>
<protein>
    <submittedName>
        <fullName evidence="1">Predicted S-adenosylmethionine-dependent methyltransferase involved in cell envelope biogenesis</fullName>
    </submittedName>
</protein>